<dbReference type="Gene3D" id="3.30.930.10">
    <property type="entry name" value="Bira Bifunctional Protein, Domain 2"/>
    <property type="match status" value="1"/>
</dbReference>
<dbReference type="PROSITE" id="PS51447">
    <property type="entry name" value="FDX_ACB"/>
    <property type="match status" value="1"/>
</dbReference>
<dbReference type="InterPro" id="IPR005121">
    <property type="entry name" value="Fdx_antiC-bd"/>
</dbReference>
<evidence type="ECO:0000256" key="2">
    <source>
        <dbReference type="ARBA" id="ARBA00008653"/>
    </source>
</evidence>
<comment type="subunit">
    <text evidence="3 15">Tetramer of two alpha and two beta subunits.</text>
</comment>
<dbReference type="EC" id="6.1.1.20" evidence="15"/>
<evidence type="ECO:0000256" key="5">
    <source>
        <dbReference type="ARBA" id="ARBA00022555"/>
    </source>
</evidence>
<dbReference type="InterPro" id="IPR036690">
    <property type="entry name" value="Fdx_antiC-bd_sf"/>
</dbReference>
<name>A0ABX5FFL0_9BURK</name>
<dbReference type="InterPro" id="IPR002547">
    <property type="entry name" value="tRNA-bd_dom"/>
</dbReference>
<dbReference type="HAMAP" id="MF_00283">
    <property type="entry name" value="Phe_tRNA_synth_beta1"/>
    <property type="match status" value="1"/>
</dbReference>
<comment type="caution">
    <text evidence="20">The sequence shown here is derived from an EMBL/GenBank/DDBJ whole genome shotgun (WGS) entry which is preliminary data.</text>
</comment>
<evidence type="ECO:0000256" key="9">
    <source>
        <dbReference type="ARBA" id="ARBA00022840"/>
    </source>
</evidence>
<dbReference type="SUPFAM" id="SSF50249">
    <property type="entry name" value="Nucleic acid-binding proteins"/>
    <property type="match status" value="1"/>
</dbReference>
<reference evidence="20 21" key="1">
    <citation type="journal article" date="2017" name="Front. Microbiol.">
        <title>Genome of Ca. Pandoraea novymonadis, an Endosymbiotic Bacterium of the Trypanosomatid Novymonas esmeraldas.</title>
        <authorList>
            <person name="Kostygov A.Y."/>
            <person name="Butenko A."/>
            <person name="Nenarokova A."/>
            <person name="Tashyreva D."/>
            <person name="Flegontov P."/>
            <person name="Lukes J."/>
            <person name="Yurchenko V."/>
        </authorList>
    </citation>
    <scope>NUCLEOTIDE SEQUENCE [LARGE SCALE GENOMIC DNA]</scope>
    <source>
        <strain evidence="20 21">E262</strain>
    </source>
</reference>
<dbReference type="RefSeq" id="WP_106181966.1">
    <property type="nucleotide sequence ID" value="NZ_MUHY01000001.1"/>
</dbReference>
<comment type="catalytic activity">
    <reaction evidence="14 15">
        <text>tRNA(Phe) + L-phenylalanine + ATP = L-phenylalanyl-tRNA(Phe) + AMP + diphosphate + H(+)</text>
        <dbReference type="Rhea" id="RHEA:19413"/>
        <dbReference type="Rhea" id="RHEA-COMP:9668"/>
        <dbReference type="Rhea" id="RHEA-COMP:9699"/>
        <dbReference type="ChEBI" id="CHEBI:15378"/>
        <dbReference type="ChEBI" id="CHEBI:30616"/>
        <dbReference type="ChEBI" id="CHEBI:33019"/>
        <dbReference type="ChEBI" id="CHEBI:58095"/>
        <dbReference type="ChEBI" id="CHEBI:78442"/>
        <dbReference type="ChEBI" id="CHEBI:78531"/>
        <dbReference type="ChEBI" id="CHEBI:456215"/>
        <dbReference type="EC" id="6.1.1.20"/>
    </reaction>
</comment>
<dbReference type="PANTHER" id="PTHR10947:SF0">
    <property type="entry name" value="PHENYLALANINE--TRNA LIGASE BETA SUBUNIT"/>
    <property type="match status" value="1"/>
</dbReference>
<keyword evidence="7 15" id="KW-0479">Metal-binding</keyword>
<feature type="binding site" evidence="15">
    <location>
        <position position="459"/>
    </location>
    <ligand>
        <name>Mg(2+)</name>
        <dbReference type="ChEBI" id="CHEBI:18420"/>
        <note>shared with alpha subunit</note>
    </ligand>
</feature>
<dbReference type="SUPFAM" id="SSF46955">
    <property type="entry name" value="Putative DNA-binding domain"/>
    <property type="match status" value="1"/>
</dbReference>
<evidence type="ECO:0000256" key="1">
    <source>
        <dbReference type="ARBA" id="ARBA00004496"/>
    </source>
</evidence>
<dbReference type="Pfam" id="PF17759">
    <property type="entry name" value="tRNA_synthFbeta"/>
    <property type="match status" value="1"/>
</dbReference>
<evidence type="ECO:0000256" key="12">
    <source>
        <dbReference type="ARBA" id="ARBA00022917"/>
    </source>
</evidence>
<comment type="cofactor">
    <cofactor evidence="15">
        <name>Mg(2+)</name>
        <dbReference type="ChEBI" id="CHEBI:18420"/>
    </cofactor>
    <text evidence="15">Binds 2 magnesium ions per tetramer.</text>
</comment>
<feature type="binding site" evidence="15">
    <location>
        <position position="469"/>
    </location>
    <ligand>
        <name>Mg(2+)</name>
        <dbReference type="ChEBI" id="CHEBI:18420"/>
        <note>shared with alpha subunit</note>
    </ligand>
</feature>
<dbReference type="InterPro" id="IPR012340">
    <property type="entry name" value="NA-bd_OB-fold"/>
</dbReference>
<dbReference type="GO" id="GO:0016874">
    <property type="term" value="F:ligase activity"/>
    <property type="evidence" value="ECO:0007669"/>
    <property type="project" value="UniProtKB-KW"/>
</dbReference>
<sequence length="817" mass="90517">MQFPESWLRTLVDPDITTDGLAQALTMSGLEVEETFPVAPLFSGVVVAKLLEVAKHPNSDHLNVCQVDVGIGVPLTIICGATNVAVGIKVPAAMVGAKLPPSQIGGTPFFIKLRKLRGVESRGMLCSAGELNLSSDRDGLMILAEDAPIGVDIREYLNLDDTCFRIKLTPNKADCLSLLGLAREVAAITGTTLHDLPWGDAQPTVITDILPVRISAIEGCGRFGGRIIRDINVSVPTPRWMIERLERAGQRSISVLVDITNYVMLELGQPLHVYDLDLLQGDIDVRFGRKGEMLKLLNEQIVMLDSSVLVVADASGPISLAGIMGGESTSVSLETQHIFLEGAFFYREAIQGRSRKFNFTSEASHRFERGVDFEMNVRALERATQLIIEICGGQSGPLVDQIVKLPQRRAVKMRVARAIKILGMHVSETEIASIFSRLGLLFVVQDGVFEVTPPSHRFDIEIEEDLIEEVARIYGFDRIPANLPMASGEMRSIQEGQRSMHILRHAVAARDYQETLNFSFVDAELEAHLAGNVNPIRLQNPIASHLAVMRSTLIGSLLNVVRYNLNRKASRVRLFEIARTYHQHDAAIPGELALDRYHQPLTLAALAYGPVLEEQWGISTRQVDFFDVKGDLEALLCPRVARFVSETHIAFHPGRSAAIEIDGRRVGWIGELHPRWQQKYDFPHAPVLFEIVADALFVRDVPSYHDISKFPPVTRDIALVVPQEQAVQPIIDTMLDAQISNPDCRFVETVVLFDEFRPKGDSMLRAAVGLNAQDKSLGFRITLQDSQGTLKDETIERAIAGLLRPVFKVFRAQLRSK</sequence>
<evidence type="ECO:0000259" key="17">
    <source>
        <dbReference type="PROSITE" id="PS50886"/>
    </source>
</evidence>
<evidence type="ECO:0000256" key="14">
    <source>
        <dbReference type="ARBA" id="ARBA00049255"/>
    </source>
</evidence>
<evidence type="ECO:0000256" key="6">
    <source>
        <dbReference type="ARBA" id="ARBA00022598"/>
    </source>
</evidence>
<evidence type="ECO:0000256" key="13">
    <source>
        <dbReference type="ARBA" id="ARBA00023146"/>
    </source>
</evidence>
<dbReference type="InterPro" id="IPR020825">
    <property type="entry name" value="Phe-tRNA_synthase-like_B3/B4"/>
</dbReference>
<evidence type="ECO:0000256" key="8">
    <source>
        <dbReference type="ARBA" id="ARBA00022741"/>
    </source>
</evidence>
<feature type="domain" description="B5" evidence="19">
    <location>
        <begin position="406"/>
        <end position="481"/>
    </location>
</feature>
<gene>
    <name evidence="15 20" type="primary">pheT</name>
    <name evidence="20" type="ORF">BZL35_00195</name>
</gene>
<evidence type="ECO:0000259" key="19">
    <source>
        <dbReference type="PROSITE" id="PS51483"/>
    </source>
</evidence>
<dbReference type="Pfam" id="PF03483">
    <property type="entry name" value="B3_4"/>
    <property type="match status" value="1"/>
</dbReference>
<keyword evidence="9 15" id="KW-0067">ATP-binding</keyword>
<accession>A0ABX5FFL0</accession>
<comment type="subcellular location">
    <subcellularLocation>
        <location evidence="1 15">Cytoplasm</location>
    </subcellularLocation>
</comment>
<dbReference type="Pfam" id="PF01588">
    <property type="entry name" value="tRNA_bind"/>
    <property type="match status" value="1"/>
</dbReference>
<dbReference type="CDD" id="cd02796">
    <property type="entry name" value="tRNA_bind_bactPheRS"/>
    <property type="match status" value="1"/>
</dbReference>
<dbReference type="SUPFAM" id="SSF55681">
    <property type="entry name" value="Class II aaRS and biotin synthetases"/>
    <property type="match status" value="1"/>
</dbReference>
<dbReference type="Gene3D" id="3.30.56.10">
    <property type="match status" value="2"/>
</dbReference>
<dbReference type="NCBIfam" id="TIGR00472">
    <property type="entry name" value="pheT_bact"/>
    <property type="match status" value="1"/>
</dbReference>
<evidence type="ECO:0000256" key="11">
    <source>
        <dbReference type="ARBA" id="ARBA00022884"/>
    </source>
</evidence>
<dbReference type="SUPFAM" id="SSF54991">
    <property type="entry name" value="Anticodon-binding domain of PheRS"/>
    <property type="match status" value="1"/>
</dbReference>
<dbReference type="NCBIfam" id="NF045760">
    <property type="entry name" value="YtpR"/>
    <property type="match status" value="1"/>
</dbReference>
<evidence type="ECO:0000256" key="10">
    <source>
        <dbReference type="ARBA" id="ARBA00022842"/>
    </source>
</evidence>
<keyword evidence="6 15" id="KW-0436">Ligase</keyword>
<dbReference type="PANTHER" id="PTHR10947">
    <property type="entry name" value="PHENYLALANYL-TRNA SYNTHETASE BETA CHAIN AND LEUCINE-RICH REPEAT-CONTAINING PROTEIN 47"/>
    <property type="match status" value="1"/>
</dbReference>
<feature type="binding site" evidence="15">
    <location>
        <position position="468"/>
    </location>
    <ligand>
        <name>Mg(2+)</name>
        <dbReference type="ChEBI" id="CHEBI:18420"/>
        <note>shared with alpha subunit</note>
    </ligand>
</feature>
<keyword evidence="12 15" id="KW-0648">Protein biosynthesis</keyword>
<keyword evidence="5 16" id="KW-0820">tRNA-binding</keyword>
<dbReference type="InterPro" id="IPR009061">
    <property type="entry name" value="DNA-bd_dom_put_sf"/>
</dbReference>
<evidence type="ECO:0000256" key="15">
    <source>
        <dbReference type="HAMAP-Rule" id="MF_00283"/>
    </source>
</evidence>
<keyword evidence="4 15" id="KW-0963">Cytoplasm</keyword>
<dbReference type="SMART" id="SM00874">
    <property type="entry name" value="B5"/>
    <property type="match status" value="1"/>
</dbReference>
<dbReference type="InterPro" id="IPR033714">
    <property type="entry name" value="tRNA_bind_bactPheRS"/>
</dbReference>
<dbReference type="Proteomes" id="UP000242660">
    <property type="component" value="Unassembled WGS sequence"/>
</dbReference>
<feature type="domain" description="TRNA-binding" evidence="17">
    <location>
        <begin position="39"/>
        <end position="154"/>
    </location>
</feature>
<dbReference type="EMBL" id="MUHY01000001">
    <property type="protein sequence ID" value="PSB91972.1"/>
    <property type="molecule type" value="Genomic_DNA"/>
</dbReference>
<dbReference type="InterPro" id="IPR004532">
    <property type="entry name" value="Phe-tRNA-ligase_IIc_bsu_bact"/>
</dbReference>
<comment type="similarity">
    <text evidence="2 15">Belongs to the phenylalanyl-tRNA synthetase beta subunit family. Type 1 subfamily.</text>
</comment>
<dbReference type="InterPro" id="IPR045060">
    <property type="entry name" value="Phe-tRNA-ligase_IIc_bsu"/>
</dbReference>
<dbReference type="InterPro" id="IPR041616">
    <property type="entry name" value="PheRS_beta_core"/>
</dbReference>
<dbReference type="InterPro" id="IPR045864">
    <property type="entry name" value="aa-tRNA-synth_II/BPL/LPL"/>
</dbReference>
<evidence type="ECO:0000313" key="20">
    <source>
        <dbReference type="EMBL" id="PSB91972.1"/>
    </source>
</evidence>
<dbReference type="Gene3D" id="2.40.50.140">
    <property type="entry name" value="Nucleic acid-binding proteins"/>
    <property type="match status" value="1"/>
</dbReference>
<evidence type="ECO:0000256" key="7">
    <source>
        <dbReference type="ARBA" id="ARBA00022723"/>
    </source>
</evidence>
<dbReference type="Gene3D" id="3.50.40.10">
    <property type="entry name" value="Phenylalanyl-trna Synthetase, Chain B, domain 3"/>
    <property type="match status" value="1"/>
</dbReference>
<keyword evidence="13 15" id="KW-0030">Aminoacyl-tRNA synthetase</keyword>
<dbReference type="Pfam" id="PF03147">
    <property type="entry name" value="FDX-ACB"/>
    <property type="match status" value="1"/>
</dbReference>
<proteinExistence type="inferred from homology"/>
<dbReference type="Pfam" id="PF03484">
    <property type="entry name" value="B5"/>
    <property type="match status" value="1"/>
</dbReference>
<feature type="binding site" evidence="15">
    <location>
        <position position="465"/>
    </location>
    <ligand>
        <name>Mg(2+)</name>
        <dbReference type="ChEBI" id="CHEBI:18420"/>
        <note>shared with alpha subunit</note>
    </ligand>
</feature>
<dbReference type="InterPro" id="IPR005146">
    <property type="entry name" value="B3/B4_tRNA-bd"/>
</dbReference>
<dbReference type="PROSITE" id="PS51483">
    <property type="entry name" value="B5"/>
    <property type="match status" value="1"/>
</dbReference>
<dbReference type="SUPFAM" id="SSF56037">
    <property type="entry name" value="PheT/TilS domain"/>
    <property type="match status" value="1"/>
</dbReference>
<feature type="domain" description="FDX-ACB" evidence="18">
    <location>
        <begin position="708"/>
        <end position="815"/>
    </location>
</feature>
<evidence type="ECO:0000313" key="21">
    <source>
        <dbReference type="Proteomes" id="UP000242660"/>
    </source>
</evidence>
<dbReference type="PROSITE" id="PS50886">
    <property type="entry name" value="TRBD"/>
    <property type="match status" value="1"/>
</dbReference>
<keyword evidence="11 16" id="KW-0694">RNA-binding</keyword>
<dbReference type="SMART" id="SM00896">
    <property type="entry name" value="FDX-ACB"/>
    <property type="match status" value="1"/>
</dbReference>
<dbReference type="Gene3D" id="3.30.70.380">
    <property type="entry name" value="Ferrodoxin-fold anticodon-binding domain"/>
    <property type="match status" value="1"/>
</dbReference>
<keyword evidence="21" id="KW-1185">Reference proteome</keyword>
<evidence type="ECO:0000256" key="16">
    <source>
        <dbReference type="PROSITE-ProRule" id="PRU00209"/>
    </source>
</evidence>
<evidence type="ECO:0000259" key="18">
    <source>
        <dbReference type="PROSITE" id="PS51447"/>
    </source>
</evidence>
<dbReference type="CDD" id="cd00769">
    <property type="entry name" value="PheRS_beta_core"/>
    <property type="match status" value="1"/>
</dbReference>
<dbReference type="InterPro" id="IPR005147">
    <property type="entry name" value="tRNA_synthase_B5-dom"/>
</dbReference>
<protein>
    <recommendedName>
        <fullName evidence="15">Phenylalanine--tRNA ligase beta subunit</fullName>
        <ecNumber evidence="15">6.1.1.20</ecNumber>
    </recommendedName>
    <alternativeName>
        <fullName evidence="15">Phenylalanyl-tRNA synthetase beta subunit</fullName>
        <shortName evidence="15">PheRS</shortName>
    </alternativeName>
</protein>
<evidence type="ECO:0000256" key="4">
    <source>
        <dbReference type="ARBA" id="ARBA00022490"/>
    </source>
</evidence>
<organism evidence="20 21">
    <name type="scientific">Candidatus Pandoraea novymonadis</name>
    <dbReference type="NCBI Taxonomy" id="1808959"/>
    <lineage>
        <taxon>Bacteria</taxon>
        <taxon>Pseudomonadati</taxon>
        <taxon>Pseudomonadota</taxon>
        <taxon>Betaproteobacteria</taxon>
        <taxon>Burkholderiales</taxon>
        <taxon>Burkholderiaceae</taxon>
        <taxon>Pandoraea</taxon>
    </lineage>
</organism>
<keyword evidence="8 15" id="KW-0547">Nucleotide-binding</keyword>
<dbReference type="SMART" id="SM00873">
    <property type="entry name" value="B3_4"/>
    <property type="match status" value="1"/>
</dbReference>
<keyword evidence="10 15" id="KW-0460">Magnesium</keyword>
<evidence type="ECO:0000256" key="3">
    <source>
        <dbReference type="ARBA" id="ARBA00011209"/>
    </source>
</evidence>